<name>X1NLG3_9ZZZZ</name>
<gene>
    <name evidence="1" type="ORF">S06H3_26751</name>
</gene>
<organism evidence="1">
    <name type="scientific">marine sediment metagenome</name>
    <dbReference type="NCBI Taxonomy" id="412755"/>
    <lineage>
        <taxon>unclassified sequences</taxon>
        <taxon>metagenomes</taxon>
        <taxon>ecological metagenomes</taxon>
    </lineage>
</organism>
<reference evidence="1" key="1">
    <citation type="journal article" date="2014" name="Front. Microbiol.">
        <title>High frequency of phylogenetically diverse reductive dehalogenase-homologous genes in deep subseafloor sedimentary metagenomes.</title>
        <authorList>
            <person name="Kawai M."/>
            <person name="Futagami T."/>
            <person name="Toyoda A."/>
            <person name="Takaki Y."/>
            <person name="Nishi S."/>
            <person name="Hori S."/>
            <person name="Arai W."/>
            <person name="Tsubouchi T."/>
            <person name="Morono Y."/>
            <person name="Uchiyama I."/>
            <person name="Ito T."/>
            <person name="Fujiyama A."/>
            <person name="Inagaki F."/>
            <person name="Takami H."/>
        </authorList>
    </citation>
    <scope>NUCLEOTIDE SEQUENCE</scope>
    <source>
        <strain evidence="1">Expedition CK06-06</strain>
    </source>
</reference>
<sequence>EQSGFEIDSQDPIFCQKPHFAIESKGDPNALGSLGQYLTFTVKKHNEIREVDNSPKEGGEEETDDIEKAKSYFDVPDEITNIKNTISEMKNAIKEIASGFKTMAEAFKLMTNQPDKTVPITNPEGMFK</sequence>
<feature type="non-terminal residue" evidence="1">
    <location>
        <position position="1"/>
    </location>
</feature>
<dbReference type="AlphaFoldDB" id="X1NLG3"/>
<proteinExistence type="predicted"/>
<protein>
    <submittedName>
        <fullName evidence="1">Uncharacterized protein</fullName>
    </submittedName>
</protein>
<dbReference type="EMBL" id="BARV01015485">
    <property type="protein sequence ID" value="GAI31041.1"/>
    <property type="molecule type" value="Genomic_DNA"/>
</dbReference>
<evidence type="ECO:0000313" key="1">
    <source>
        <dbReference type="EMBL" id="GAI31041.1"/>
    </source>
</evidence>
<comment type="caution">
    <text evidence="1">The sequence shown here is derived from an EMBL/GenBank/DDBJ whole genome shotgun (WGS) entry which is preliminary data.</text>
</comment>
<accession>X1NLG3</accession>